<keyword evidence="2" id="KW-0238">DNA-binding</keyword>
<evidence type="ECO:0000259" key="4">
    <source>
        <dbReference type="PROSITE" id="PS51077"/>
    </source>
</evidence>
<dbReference type="InterPro" id="IPR005471">
    <property type="entry name" value="Tscrpt_reg_IclR_N"/>
</dbReference>
<dbReference type="InterPro" id="IPR036390">
    <property type="entry name" value="WH_DNA-bd_sf"/>
</dbReference>
<keyword evidence="3" id="KW-0804">Transcription</keyword>
<dbReference type="Gene3D" id="3.30.450.40">
    <property type="match status" value="2"/>
</dbReference>
<keyword evidence="1" id="KW-0805">Transcription regulation</keyword>
<evidence type="ECO:0000259" key="5">
    <source>
        <dbReference type="PROSITE" id="PS51078"/>
    </source>
</evidence>
<dbReference type="Pfam" id="PF09339">
    <property type="entry name" value="HTH_IclR"/>
    <property type="match status" value="1"/>
</dbReference>
<dbReference type="SUPFAM" id="SSF46785">
    <property type="entry name" value="Winged helix' DNA-binding domain"/>
    <property type="match status" value="1"/>
</dbReference>
<protein>
    <submittedName>
        <fullName evidence="6">IclR family transcriptional regulator</fullName>
    </submittedName>
</protein>
<evidence type="ECO:0000313" key="7">
    <source>
        <dbReference type="Proteomes" id="UP000572377"/>
    </source>
</evidence>
<dbReference type="SMART" id="SM00346">
    <property type="entry name" value="HTH_ICLR"/>
    <property type="match status" value="1"/>
</dbReference>
<dbReference type="RefSeq" id="WP_171326888.1">
    <property type="nucleotide sequence ID" value="NZ_JABFBC010000004.1"/>
</dbReference>
<comment type="caution">
    <text evidence="6">The sequence shown here is derived from an EMBL/GenBank/DDBJ whole genome shotgun (WGS) entry which is preliminary data.</text>
</comment>
<dbReference type="EMBL" id="JABFBC010000004">
    <property type="protein sequence ID" value="NNU82025.1"/>
    <property type="molecule type" value="Genomic_DNA"/>
</dbReference>
<dbReference type="PANTHER" id="PTHR30136:SF39">
    <property type="entry name" value="TRANSCRIPTIONAL REGULATORY PROTEIN"/>
    <property type="match status" value="1"/>
</dbReference>
<proteinExistence type="predicted"/>
<dbReference type="GO" id="GO:0003700">
    <property type="term" value="F:DNA-binding transcription factor activity"/>
    <property type="evidence" value="ECO:0007669"/>
    <property type="project" value="TreeGrafter"/>
</dbReference>
<dbReference type="GO" id="GO:0045892">
    <property type="term" value="P:negative regulation of DNA-templated transcription"/>
    <property type="evidence" value="ECO:0007669"/>
    <property type="project" value="TreeGrafter"/>
</dbReference>
<organism evidence="6 7">
    <name type="scientific">Halovulum dunhuangense</name>
    <dbReference type="NCBI Taxonomy" id="1505036"/>
    <lineage>
        <taxon>Bacteria</taxon>
        <taxon>Pseudomonadati</taxon>
        <taxon>Pseudomonadota</taxon>
        <taxon>Alphaproteobacteria</taxon>
        <taxon>Rhodobacterales</taxon>
        <taxon>Paracoccaceae</taxon>
        <taxon>Halovulum</taxon>
    </lineage>
</organism>
<evidence type="ECO:0000256" key="1">
    <source>
        <dbReference type="ARBA" id="ARBA00023015"/>
    </source>
</evidence>
<dbReference type="Gene3D" id="1.10.10.10">
    <property type="entry name" value="Winged helix-like DNA-binding domain superfamily/Winged helix DNA-binding domain"/>
    <property type="match status" value="1"/>
</dbReference>
<dbReference type="InterPro" id="IPR029016">
    <property type="entry name" value="GAF-like_dom_sf"/>
</dbReference>
<dbReference type="InterPro" id="IPR036388">
    <property type="entry name" value="WH-like_DNA-bd_sf"/>
</dbReference>
<dbReference type="SUPFAM" id="SSF55781">
    <property type="entry name" value="GAF domain-like"/>
    <property type="match status" value="1"/>
</dbReference>
<dbReference type="InterPro" id="IPR014757">
    <property type="entry name" value="Tscrpt_reg_IclR_C"/>
</dbReference>
<gene>
    <name evidence="6" type="ORF">HMH01_16425</name>
</gene>
<dbReference type="PROSITE" id="PS51078">
    <property type="entry name" value="ICLR_ED"/>
    <property type="match status" value="1"/>
</dbReference>
<dbReference type="InterPro" id="IPR050707">
    <property type="entry name" value="HTH_MetabolicPath_Reg"/>
</dbReference>
<evidence type="ECO:0000313" key="6">
    <source>
        <dbReference type="EMBL" id="NNU82025.1"/>
    </source>
</evidence>
<feature type="domain" description="IclR-ED" evidence="5">
    <location>
        <begin position="84"/>
        <end position="246"/>
    </location>
</feature>
<dbReference type="PANTHER" id="PTHR30136">
    <property type="entry name" value="HELIX-TURN-HELIX TRANSCRIPTIONAL REGULATOR, ICLR FAMILY"/>
    <property type="match status" value="1"/>
</dbReference>
<evidence type="ECO:0000256" key="3">
    <source>
        <dbReference type="ARBA" id="ARBA00023163"/>
    </source>
</evidence>
<sequence>MVQIIGDFILSGRIFVDEKTGVAAVNRALSILSAFDGEVEPLSVSELARRTGLYKSTTLRLIESLKAYGYIIQLADGRYQLGPMLLRLGAMYQRASRMEERIMPVLERMTAAGSESPSFYIRHDAERRLCLFRVDSGHSTLDRVKTGLLLPLRHGAAGRVFLAHDDVPDLPPEMVNDIRRKGYAVSFGETDPDCAAVAAPVFGHDDEVVGVLSISGPLDRFTEAHVAKQVGYLLPAARALTNAFGGRFPASGDVTSAA</sequence>
<keyword evidence="7" id="KW-1185">Reference proteome</keyword>
<accession>A0A849L6F3</accession>
<dbReference type="GO" id="GO:0003677">
    <property type="term" value="F:DNA binding"/>
    <property type="evidence" value="ECO:0007669"/>
    <property type="project" value="UniProtKB-KW"/>
</dbReference>
<reference evidence="6 7" key="1">
    <citation type="submission" date="2020-05" db="EMBL/GenBank/DDBJ databases">
        <title>Gimesia benthica sp. nov., a novel planctomycete isolated from a deep-sea water sample of the Northwest Indian Ocean.</title>
        <authorList>
            <person name="Wang J."/>
            <person name="Ruan C."/>
            <person name="Song L."/>
            <person name="Zhu Y."/>
            <person name="Li A."/>
            <person name="Zheng X."/>
            <person name="Wang L."/>
            <person name="Lu Z."/>
            <person name="Huang Y."/>
            <person name="Du W."/>
            <person name="Zhou Y."/>
            <person name="Huang L."/>
            <person name="Dai X."/>
        </authorList>
    </citation>
    <scope>NUCLEOTIDE SEQUENCE [LARGE SCALE GENOMIC DNA]</scope>
    <source>
        <strain evidence="6 7">YYQ-30</strain>
    </source>
</reference>
<dbReference type="Pfam" id="PF01614">
    <property type="entry name" value="IclR_C"/>
    <property type="match status" value="1"/>
</dbReference>
<dbReference type="PROSITE" id="PS51077">
    <property type="entry name" value="HTH_ICLR"/>
    <property type="match status" value="1"/>
</dbReference>
<dbReference type="Proteomes" id="UP000572377">
    <property type="component" value="Unassembled WGS sequence"/>
</dbReference>
<dbReference type="AlphaFoldDB" id="A0A849L6F3"/>
<feature type="domain" description="HTH iclR-type" evidence="4">
    <location>
        <begin position="22"/>
        <end position="83"/>
    </location>
</feature>
<name>A0A849L6F3_9RHOB</name>
<dbReference type="FunFam" id="1.10.10.10:FF:000056">
    <property type="entry name" value="IclR family transcriptional regulator"/>
    <property type="match status" value="1"/>
</dbReference>
<evidence type="ECO:0000256" key="2">
    <source>
        <dbReference type="ARBA" id="ARBA00023125"/>
    </source>
</evidence>